<feature type="region of interest" description="Disordered" evidence="1">
    <location>
        <begin position="48"/>
        <end position="78"/>
    </location>
</feature>
<proteinExistence type="predicted"/>
<dbReference type="HOGENOM" id="CLU_2623451_0_0_1"/>
<name>A0A0C3A5W8_9AGAM</name>
<keyword evidence="3" id="KW-1185">Reference proteome</keyword>
<dbReference type="AlphaFoldDB" id="A0A0C3A5W8"/>
<evidence type="ECO:0000313" key="2">
    <source>
        <dbReference type="EMBL" id="KIM60092.1"/>
    </source>
</evidence>
<protein>
    <submittedName>
        <fullName evidence="2">Uncharacterized protein</fullName>
    </submittedName>
</protein>
<reference evidence="3" key="2">
    <citation type="submission" date="2015-01" db="EMBL/GenBank/DDBJ databases">
        <title>Evolutionary Origins and Diversification of the Mycorrhizal Mutualists.</title>
        <authorList>
            <consortium name="DOE Joint Genome Institute"/>
            <consortium name="Mycorrhizal Genomics Consortium"/>
            <person name="Kohler A."/>
            <person name="Kuo A."/>
            <person name="Nagy L.G."/>
            <person name="Floudas D."/>
            <person name="Copeland A."/>
            <person name="Barry K.W."/>
            <person name="Cichocki N."/>
            <person name="Veneault-Fourrey C."/>
            <person name="LaButti K."/>
            <person name="Lindquist E.A."/>
            <person name="Lipzen A."/>
            <person name="Lundell T."/>
            <person name="Morin E."/>
            <person name="Murat C."/>
            <person name="Riley R."/>
            <person name="Ohm R."/>
            <person name="Sun H."/>
            <person name="Tunlid A."/>
            <person name="Henrissat B."/>
            <person name="Grigoriev I.V."/>
            <person name="Hibbett D.S."/>
            <person name="Martin F."/>
        </authorList>
    </citation>
    <scope>NUCLEOTIDE SEQUENCE [LARGE SCALE GENOMIC DNA]</scope>
    <source>
        <strain evidence="3">Foug A</strain>
    </source>
</reference>
<dbReference type="InParanoid" id="A0A0C3A5W8"/>
<dbReference type="Proteomes" id="UP000053989">
    <property type="component" value="Unassembled WGS sequence"/>
</dbReference>
<evidence type="ECO:0000313" key="3">
    <source>
        <dbReference type="Proteomes" id="UP000053989"/>
    </source>
</evidence>
<dbReference type="EMBL" id="KN822066">
    <property type="protein sequence ID" value="KIM60092.1"/>
    <property type="molecule type" value="Genomic_DNA"/>
</dbReference>
<reference evidence="2 3" key="1">
    <citation type="submission" date="2014-04" db="EMBL/GenBank/DDBJ databases">
        <authorList>
            <consortium name="DOE Joint Genome Institute"/>
            <person name="Kuo A."/>
            <person name="Kohler A."/>
            <person name="Nagy L.G."/>
            <person name="Floudas D."/>
            <person name="Copeland A."/>
            <person name="Barry K.W."/>
            <person name="Cichocki N."/>
            <person name="Veneault-Fourrey C."/>
            <person name="LaButti K."/>
            <person name="Lindquist E.A."/>
            <person name="Lipzen A."/>
            <person name="Lundell T."/>
            <person name="Morin E."/>
            <person name="Murat C."/>
            <person name="Sun H."/>
            <person name="Tunlid A."/>
            <person name="Henrissat B."/>
            <person name="Grigoriev I.V."/>
            <person name="Hibbett D.S."/>
            <person name="Martin F."/>
            <person name="Nordberg H.P."/>
            <person name="Cantor M.N."/>
            <person name="Hua S.X."/>
        </authorList>
    </citation>
    <scope>NUCLEOTIDE SEQUENCE [LARGE SCALE GENOMIC DNA]</scope>
    <source>
        <strain evidence="2 3">Foug A</strain>
    </source>
</reference>
<evidence type="ECO:0000256" key="1">
    <source>
        <dbReference type="SAM" id="MobiDB-lite"/>
    </source>
</evidence>
<gene>
    <name evidence="2" type="ORF">SCLCIDRAFT_969891</name>
</gene>
<sequence length="78" mass="9127">MVGWLPTKKLTMNYDSKTKPVIPYYMRIVHTASTRKYFHGHRHLHETRCRRHENSECGNLKPTSTTTLPAEQENNETG</sequence>
<organism evidence="2 3">
    <name type="scientific">Scleroderma citrinum Foug A</name>
    <dbReference type="NCBI Taxonomy" id="1036808"/>
    <lineage>
        <taxon>Eukaryota</taxon>
        <taxon>Fungi</taxon>
        <taxon>Dikarya</taxon>
        <taxon>Basidiomycota</taxon>
        <taxon>Agaricomycotina</taxon>
        <taxon>Agaricomycetes</taxon>
        <taxon>Agaricomycetidae</taxon>
        <taxon>Boletales</taxon>
        <taxon>Sclerodermatineae</taxon>
        <taxon>Sclerodermataceae</taxon>
        <taxon>Scleroderma</taxon>
    </lineage>
</organism>
<accession>A0A0C3A5W8</accession>